<dbReference type="Proteomes" id="UP000002484">
    <property type="component" value="Chromosome"/>
</dbReference>
<protein>
    <submittedName>
        <fullName evidence="1">Uncharacterized protein</fullName>
    </submittedName>
</protein>
<evidence type="ECO:0000313" key="2">
    <source>
        <dbReference type="Proteomes" id="UP000002484"/>
    </source>
</evidence>
<keyword evidence="2" id="KW-1185">Reference proteome</keyword>
<accession>E3IXV0</accession>
<dbReference type="InParanoid" id="E3IXV0"/>
<reference evidence="1 2" key="1">
    <citation type="submission" date="2010-10" db="EMBL/GenBank/DDBJ databases">
        <title>Complete sequence of Frankia sp. EuI1c.</title>
        <authorList>
            <consortium name="US DOE Joint Genome Institute"/>
            <person name="Lucas S."/>
            <person name="Copeland A."/>
            <person name="Lapidus A."/>
            <person name="Cheng J.-F."/>
            <person name="Bruce D."/>
            <person name="Goodwin L."/>
            <person name="Pitluck S."/>
            <person name="Chertkov O."/>
            <person name="Detter J.C."/>
            <person name="Han C."/>
            <person name="Tapia R."/>
            <person name="Land M."/>
            <person name="Hauser L."/>
            <person name="Jeffries C."/>
            <person name="Kyrpides N."/>
            <person name="Ivanova N."/>
            <person name="Mikhailova N."/>
            <person name="Beauchemin N."/>
            <person name="Sen A."/>
            <person name="Sur S.A."/>
            <person name="Gtari M."/>
            <person name="Wall L."/>
            <person name="Tisa L."/>
            <person name="Woyke T."/>
        </authorList>
    </citation>
    <scope>NUCLEOTIDE SEQUENCE [LARGE SCALE GENOMIC DNA]</scope>
    <source>
        <strain evidence="2">DSM 45817 / CECT 9037 / EuI1c</strain>
    </source>
</reference>
<dbReference type="KEGG" id="fri:FraEuI1c_2220"/>
<dbReference type="RefSeq" id="WP_013423378.1">
    <property type="nucleotide sequence ID" value="NC_014666.1"/>
</dbReference>
<evidence type="ECO:0000313" key="1">
    <source>
        <dbReference type="EMBL" id="ADP80259.1"/>
    </source>
</evidence>
<dbReference type="AlphaFoldDB" id="E3IXV0"/>
<organism evidence="1 2">
    <name type="scientific">Pseudofrankia inefficax (strain DSM 45817 / CECT 9037 / DDB 130130 / EuI1c)</name>
    <name type="common">Frankia inefficax</name>
    <dbReference type="NCBI Taxonomy" id="298654"/>
    <lineage>
        <taxon>Bacteria</taxon>
        <taxon>Bacillati</taxon>
        <taxon>Actinomycetota</taxon>
        <taxon>Actinomycetes</taxon>
        <taxon>Frankiales</taxon>
        <taxon>Frankiaceae</taxon>
        <taxon>Pseudofrankia</taxon>
    </lineage>
</organism>
<name>E3IXV0_PSEI1</name>
<sequence length="51" mass="5430" precursor="true">MNNIVKYLIIAFVLFFVVTQPDSAASIITKGIDGLQSIGNGVSNFVTQTAL</sequence>
<proteinExistence type="predicted"/>
<dbReference type="STRING" id="298654.FraEuI1c_2220"/>
<gene>
    <name evidence="1" type="ordered locus">FraEuI1c_2220</name>
</gene>
<dbReference type="EMBL" id="CP002299">
    <property type="protein sequence ID" value="ADP80259.1"/>
    <property type="molecule type" value="Genomic_DNA"/>
</dbReference>
<dbReference type="HOGENOM" id="CLU_186189_4_0_11"/>